<comment type="caution">
    <text evidence="4">The sequence shown here is derived from an EMBL/GenBank/DDBJ whole genome shotgun (WGS) entry which is preliminary data.</text>
</comment>
<dbReference type="Pfam" id="PF01965">
    <property type="entry name" value="DJ-1_PfpI"/>
    <property type="match status" value="1"/>
</dbReference>
<dbReference type="Pfam" id="PF12833">
    <property type="entry name" value="HTH_18"/>
    <property type="match status" value="1"/>
</dbReference>
<evidence type="ECO:0000313" key="4">
    <source>
        <dbReference type="EMBL" id="GAA2277322.1"/>
    </source>
</evidence>
<dbReference type="EMBL" id="BAAATR010000057">
    <property type="protein sequence ID" value="GAA2277322.1"/>
    <property type="molecule type" value="Genomic_DNA"/>
</dbReference>
<sequence length="322" mass="35151">MRVAVLVLEGVFDSGLAAVLDVLSCANELRERLPKPPPPWQVTKVGFTGTVRTGAGHLVEVAPVEQAADCDLLLVPAVSERRPEELVRWAAGDDTARARELLADFRARRTPVASACAGTFLLAEAGILDGLRATTTWWLAPLFRSRYPKVTLDQQRMVTSCDGITTAGAAFGHVDLALTLVRRRSPALSDLVANYLVIDERPSQAAHTMTATLAESDPTVAAFERWVRDHLHEPLAIKDAADALGVSERTLQRTTRAVLGTSPVRFVQDLRIEQAVHLLRTTAQPIDAIAHRVGYENANTLGILLRERTGRTAGQHRRSHHP</sequence>
<dbReference type="SUPFAM" id="SSF52317">
    <property type="entry name" value="Class I glutamine amidotransferase-like"/>
    <property type="match status" value="1"/>
</dbReference>
<dbReference type="SUPFAM" id="SSF46689">
    <property type="entry name" value="Homeodomain-like"/>
    <property type="match status" value="2"/>
</dbReference>
<dbReference type="Proteomes" id="UP001500305">
    <property type="component" value="Unassembled WGS sequence"/>
</dbReference>
<accession>A0ABP5RVC8</accession>
<protein>
    <submittedName>
        <fullName evidence="4">Helix-turn-helix domain-containing protein</fullName>
    </submittedName>
</protein>
<keyword evidence="2" id="KW-0804">Transcription</keyword>
<keyword evidence="5" id="KW-1185">Reference proteome</keyword>
<proteinExistence type="predicted"/>
<dbReference type="InterPro" id="IPR018060">
    <property type="entry name" value="HTH_AraC"/>
</dbReference>
<evidence type="ECO:0000313" key="5">
    <source>
        <dbReference type="Proteomes" id="UP001500305"/>
    </source>
</evidence>
<feature type="domain" description="HTH araC/xylS-type" evidence="3">
    <location>
        <begin position="221"/>
        <end position="319"/>
    </location>
</feature>
<dbReference type="PANTHER" id="PTHR43130:SF11">
    <property type="entry name" value="TRANSCRIPTIONAL REGULATORY PROTEIN"/>
    <property type="match status" value="1"/>
</dbReference>
<dbReference type="RefSeq" id="WP_344640963.1">
    <property type="nucleotide sequence ID" value="NZ_BAAATR010000057.1"/>
</dbReference>
<dbReference type="InterPro" id="IPR002818">
    <property type="entry name" value="DJ-1/PfpI"/>
</dbReference>
<dbReference type="PROSITE" id="PS01124">
    <property type="entry name" value="HTH_ARAC_FAMILY_2"/>
    <property type="match status" value="1"/>
</dbReference>
<dbReference type="InterPro" id="IPR052158">
    <property type="entry name" value="INH-QAR"/>
</dbReference>
<dbReference type="Gene3D" id="1.10.10.60">
    <property type="entry name" value="Homeodomain-like"/>
    <property type="match status" value="1"/>
</dbReference>
<evidence type="ECO:0000256" key="2">
    <source>
        <dbReference type="ARBA" id="ARBA00023163"/>
    </source>
</evidence>
<dbReference type="SMART" id="SM00342">
    <property type="entry name" value="HTH_ARAC"/>
    <property type="match status" value="1"/>
</dbReference>
<evidence type="ECO:0000256" key="1">
    <source>
        <dbReference type="ARBA" id="ARBA00023015"/>
    </source>
</evidence>
<dbReference type="InterPro" id="IPR029062">
    <property type="entry name" value="Class_I_gatase-like"/>
</dbReference>
<gene>
    <name evidence="4" type="ORF">GCM10010430_73990</name>
</gene>
<evidence type="ECO:0000259" key="3">
    <source>
        <dbReference type="PROSITE" id="PS01124"/>
    </source>
</evidence>
<dbReference type="InterPro" id="IPR009057">
    <property type="entry name" value="Homeodomain-like_sf"/>
</dbReference>
<name>A0ABP5RVC8_9ACTN</name>
<organism evidence="4 5">
    <name type="scientific">Kitasatospora cystarginea</name>
    <dbReference type="NCBI Taxonomy" id="58350"/>
    <lineage>
        <taxon>Bacteria</taxon>
        <taxon>Bacillati</taxon>
        <taxon>Actinomycetota</taxon>
        <taxon>Actinomycetes</taxon>
        <taxon>Kitasatosporales</taxon>
        <taxon>Streptomycetaceae</taxon>
        <taxon>Kitasatospora</taxon>
    </lineage>
</organism>
<keyword evidence="1" id="KW-0805">Transcription regulation</keyword>
<dbReference type="PANTHER" id="PTHR43130">
    <property type="entry name" value="ARAC-FAMILY TRANSCRIPTIONAL REGULATOR"/>
    <property type="match status" value="1"/>
</dbReference>
<dbReference type="Gene3D" id="3.40.50.880">
    <property type="match status" value="1"/>
</dbReference>
<reference evidence="5" key="1">
    <citation type="journal article" date="2019" name="Int. J. Syst. Evol. Microbiol.">
        <title>The Global Catalogue of Microorganisms (GCM) 10K type strain sequencing project: providing services to taxonomists for standard genome sequencing and annotation.</title>
        <authorList>
            <consortium name="The Broad Institute Genomics Platform"/>
            <consortium name="The Broad Institute Genome Sequencing Center for Infectious Disease"/>
            <person name="Wu L."/>
            <person name="Ma J."/>
        </authorList>
    </citation>
    <scope>NUCLEOTIDE SEQUENCE [LARGE SCALE GENOMIC DNA]</scope>
    <source>
        <strain evidence="5">JCM 7356</strain>
    </source>
</reference>